<dbReference type="GO" id="GO:0005778">
    <property type="term" value="C:peroxisomal membrane"/>
    <property type="evidence" value="ECO:0007669"/>
    <property type="project" value="TreeGrafter"/>
</dbReference>
<evidence type="ECO:0000256" key="4">
    <source>
        <dbReference type="ARBA" id="ARBA00022692"/>
    </source>
</evidence>
<dbReference type="Gene3D" id="1.25.40.10">
    <property type="entry name" value="Tetratricopeptide repeat domain"/>
    <property type="match status" value="1"/>
</dbReference>
<keyword evidence="10" id="KW-1185">Reference proteome</keyword>
<dbReference type="EMBL" id="KQ965799">
    <property type="protein sequence ID" value="KXS11638.1"/>
    <property type="molecule type" value="Genomic_DNA"/>
</dbReference>
<dbReference type="STRING" id="1344416.A0A139A4T8"/>
<evidence type="ECO:0000313" key="9">
    <source>
        <dbReference type="EMBL" id="KXS11638.1"/>
    </source>
</evidence>
<dbReference type="Proteomes" id="UP000070544">
    <property type="component" value="Unassembled WGS sequence"/>
</dbReference>
<comment type="similarity">
    <text evidence="2">Belongs to the FIS1 family.</text>
</comment>
<evidence type="ECO:0000313" key="10">
    <source>
        <dbReference type="Proteomes" id="UP000070544"/>
    </source>
</evidence>
<sequence length="125" mass="14232">MCWLPIQVIREQYQRERPAPSVQTTFNYAWGLVRSGNKQDIEEGMKVLWGLYKNQPHLSRECLFYLCIGHLKLGNYSDARKYIVALLKEEPSNTQFEALKDLIDQRVQEEGLTGMAIVGGAAAVS</sequence>
<evidence type="ECO:0000256" key="2">
    <source>
        <dbReference type="ARBA" id="ARBA00008937"/>
    </source>
</evidence>
<dbReference type="SUPFAM" id="SSF48452">
    <property type="entry name" value="TPR-like"/>
    <property type="match status" value="1"/>
</dbReference>
<organism evidence="9 10">
    <name type="scientific">Gonapodya prolifera (strain JEL478)</name>
    <name type="common">Monoblepharis prolifera</name>
    <dbReference type="NCBI Taxonomy" id="1344416"/>
    <lineage>
        <taxon>Eukaryota</taxon>
        <taxon>Fungi</taxon>
        <taxon>Fungi incertae sedis</taxon>
        <taxon>Chytridiomycota</taxon>
        <taxon>Chytridiomycota incertae sedis</taxon>
        <taxon>Monoblepharidomycetes</taxon>
        <taxon>Monoblepharidales</taxon>
        <taxon>Gonapodyaceae</taxon>
        <taxon>Gonapodya</taxon>
    </lineage>
</organism>
<dbReference type="InterPro" id="IPR016543">
    <property type="entry name" value="Fis1"/>
</dbReference>
<proteinExistence type="inferred from homology"/>
<evidence type="ECO:0000256" key="7">
    <source>
        <dbReference type="ARBA" id="ARBA00023128"/>
    </source>
</evidence>
<dbReference type="AlphaFoldDB" id="A0A139A4T8"/>
<keyword evidence="7" id="KW-0496">Mitochondrion</keyword>
<dbReference type="OMA" id="LQIAPDW"/>
<evidence type="ECO:0000256" key="6">
    <source>
        <dbReference type="ARBA" id="ARBA00022989"/>
    </source>
</evidence>
<keyword evidence="8" id="KW-0472">Membrane</keyword>
<dbReference type="PANTHER" id="PTHR13247:SF0">
    <property type="entry name" value="MITOCHONDRIAL FISSION 1 PROTEIN"/>
    <property type="match status" value="1"/>
</dbReference>
<dbReference type="InterPro" id="IPR028061">
    <property type="entry name" value="Fis1_TPR_C"/>
</dbReference>
<dbReference type="OrthoDB" id="421154at2759"/>
<dbReference type="PIRSF" id="PIRSF008835">
    <property type="entry name" value="TPR_repeat_11_Fis1"/>
    <property type="match status" value="1"/>
</dbReference>
<evidence type="ECO:0000256" key="3">
    <source>
        <dbReference type="ARBA" id="ARBA00014314"/>
    </source>
</evidence>
<evidence type="ECO:0000256" key="1">
    <source>
        <dbReference type="ARBA" id="ARBA00004572"/>
    </source>
</evidence>
<dbReference type="InterPro" id="IPR011990">
    <property type="entry name" value="TPR-like_helical_dom_sf"/>
</dbReference>
<dbReference type="GO" id="GO:0000422">
    <property type="term" value="P:autophagy of mitochondrion"/>
    <property type="evidence" value="ECO:0007669"/>
    <property type="project" value="TreeGrafter"/>
</dbReference>
<reference evidence="9 10" key="1">
    <citation type="journal article" date="2015" name="Genome Biol. Evol.">
        <title>Phylogenomic analyses indicate that early fungi evolved digesting cell walls of algal ancestors of land plants.</title>
        <authorList>
            <person name="Chang Y."/>
            <person name="Wang S."/>
            <person name="Sekimoto S."/>
            <person name="Aerts A.L."/>
            <person name="Choi C."/>
            <person name="Clum A."/>
            <person name="LaButti K.M."/>
            <person name="Lindquist E.A."/>
            <person name="Yee Ngan C."/>
            <person name="Ohm R.A."/>
            <person name="Salamov A.A."/>
            <person name="Grigoriev I.V."/>
            <person name="Spatafora J.W."/>
            <person name="Berbee M.L."/>
        </authorList>
    </citation>
    <scope>NUCLEOTIDE SEQUENCE [LARGE SCALE GENOMIC DNA]</scope>
    <source>
        <strain evidence="9 10">JEL478</strain>
    </source>
</reference>
<keyword evidence="5" id="KW-1000">Mitochondrion outer membrane</keyword>
<dbReference type="PANTHER" id="PTHR13247">
    <property type="entry name" value="TETRATRICOPEPTIDE REPEAT PROTEIN 11 TPR REPEAT PROTEIN 11"/>
    <property type="match status" value="1"/>
</dbReference>
<dbReference type="InterPro" id="IPR028058">
    <property type="entry name" value="Fis1_TPR_N"/>
</dbReference>
<dbReference type="Pfam" id="PF14853">
    <property type="entry name" value="Fis1_TPR_C"/>
    <property type="match status" value="1"/>
</dbReference>
<keyword evidence="6" id="KW-1133">Transmembrane helix</keyword>
<dbReference type="GO" id="GO:0005741">
    <property type="term" value="C:mitochondrial outer membrane"/>
    <property type="evidence" value="ECO:0007669"/>
    <property type="project" value="UniProtKB-SubCell"/>
</dbReference>
<evidence type="ECO:0000256" key="8">
    <source>
        <dbReference type="ARBA" id="ARBA00023136"/>
    </source>
</evidence>
<dbReference type="GO" id="GO:0000266">
    <property type="term" value="P:mitochondrial fission"/>
    <property type="evidence" value="ECO:0007669"/>
    <property type="project" value="InterPro"/>
</dbReference>
<name>A0A139A4T8_GONPJ</name>
<dbReference type="InterPro" id="IPR033745">
    <property type="entry name" value="Fis1_cytosol"/>
</dbReference>
<dbReference type="GO" id="GO:0016559">
    <property type="term" value="P:peroxisome fission"/>
    <property type="evidence" value="ECO:0007669"/>
    <property type="project" value="TreeGrafter"/>
</dbReference>
<dbReference type="Pfam" id="PF14852">
    <property type="entry name" value="Fis1_TPR_N"/>
    <property type="match status" value="1"/>
</dbReference>
<comment type="subcellular location">
    <subcellularLocation>
        <location evidence="1">Mitochondrion outer membrane</location>
        <topology evidence="1">Single-pass membrane protein</topology>
    </subcellularLocation>
</comment>
<evidence type="ECO:0000256" key="5">
    <source>
        <dbReference type="ARBA" id="ARBA00022787"/>
    </source>
</evidence>
<protein>
    <recommendedName>
        <fullName evidence="3">Mitochondrial fission 1 protein</fullName>
    </recommendedName>
</protein>
<accession>A0A139A4T8</accession>
<dbReference type="CDD" id="cd12212">
    <property type="entry name" value="Fis1"/>
    <property type="match status" value="1"/>
</dbReference>
<keyword evidence="4" id="KW-0812">Transmembrane</keyword>
<gene>
    <name evidence="9" type="ORF">M427DRAFT_102208</name>
</gene>